<feature type="domain" description="Helitron helicase-like" evidence="2">
    <location>
        <begin position="471"/>
        <end position="533"/>
    </location>
</feature>
<organism evidence="3 4">
    <name type="scientific">Lactuca sativa</name>
    <name type="common">Garden lettuce</name>
    <dbReference type="NCBI Taxonomy" id="4236"/>
    <lineage>
        <taxon>Eukaryota</taxon>
        <taxon>Viridiplantae</taxon>
        <taxon>Streptophyta</taxon>
        <taxon>Embryophyta</taxon>
        <taxon>Tracheophyta</taxon>
        <taxon>Spermatophyta</taxon>
        <taxon>Magnoliopsida</taxon>
        <taxon>eudicotyledons</taxon>
        <taxon>Gunneridae</taxon>
        <taxon>Pentapetalae</taxon>
        <taxon>asterids</taxon>
        <taxon>campanulids</taxon>
        <taxon>Asterales</taxon>
        <taxon>Asteraceae</taxon>
        <taxon>Cichorioideae</taxon>
        <taxon>Cichorieae</taxon>
        <taxon>Lactucinae</taxon>
        <taxon>Lactuca</taxon>
    </lineage>
</organism>
<feature type="region of interest" description="Disordered" evidence="1">
    <location>
        <begin position="35"/>
        <end position="62"/>
    </location>
</feature>
<dbReference type="Proteomes" id="UP000235145">
    <property type="component" value="Unassembled WGS sequence"/>
</dbReference>
<evidence type="ECO:0000313" key="3">
    <source>
        <dbReference type="EMBL" id="KAJ0187596.1"/>
    </source>
</evidence>
<evidence type="ECO:0000313" key="4">
    <source>
        <dbReference type="Proteomes" id="UP000235145"/>
    </source>
</evidence>
<dbReference type="PANTHER" id="PTHR45786:SF77">
    <property type="entry name" value="HELITRON HELICASE-LIKE DOMAIN-CONTAINING PROTEIN-RELATED"/>
    <property type="match status" value="1"/>
</dbReference>
<keyword evidence="4" id="KW-1185">Reference proteome</keyword>
<protein>
    <recommendedName>
        <fullName evidence="2">Helitron helicase-like domain-containing protein</fullName>
    </recommendedName>
</protein>
<evidence type="ECO:0000256" key="1">
    <source>
        <dbReference type="SAM" id="MobiDB-lite"/>
    </source>
</evidence>
<proteinExistence type="predicted"/>
<name>A0A9R1WU03_LACSA</name>
<accession>A0A9R1WU03</accession>
<feature type="compositionally biased region" description="Basic residues" evidence="1">
    <location>
        <begin position="46"/>
        <end position="57"/>
    </location>
</feature>
<comment type="caution">
    <text evidence="3">The sequence shown here is derived from an EMBL/GenBank/DDBJ whole genome shotgun (WGS) entry which is preliminary data.</text>
</comment>
<dbReference type="PANTHER" id="PTHR45786">
    <property type="entry name" value="DNA BINDING PROTEIN-LIKE"/>
    <property type="match status" value="1"/>
</dbReference>
<dbReference type="InterPro" id="IPR025476">
    <property type="entry name" value="Helitron_helicase-like"/>
</dbReference>
<dbReference type="AlphaFoldDB" id="A0A9R1WU03"/>
<gene>
    <name evidence="3" type="ORF">LSAT_V11C900487510</name>
</gene>
<dbReference type="EMBL" id="NBSK02000009">
    <property type="protein sequence ID" value="KAJ0187596.1"/>
    <property type="molecule type" value="Genomic_DNA"/>
</dbReference>
<sequence length="785" mass="90034">MVTVKFTLMDMVDNTSVRSSDFNLVSITDVSDALPSDTFETPQVTRRGRRGRPRSRGRPITSSVSTINLPIRRRGRPVSIVSPPSVDENVRMPSQASMIVSTASHVNNIESCGSNRETPQMIFSSRTIVDNDGNAIHFPRLSNSFLPVATNNSFSHSTIPTYTSANTRSFSPPDVSQSLMLSYWECGHVSRTCIYCEAMLWCEERTIKKASPLNPKFSICCREGKIKLPFLRDPPPLLHNLLDYNGDRRSKVFRENIKIVNAMFSFTLTGAKLHRTFNDGRGPYTFHLNGHNHHRIGCLFPTHDDGHPRFSQLVAKDRFHESLMQPVKLRLIGRRKKDGRQYNLPTVSEVDALIPGDGNPIDSRDVLIEACGNGIMKRISELHPSFMALEYPLLFPYGEDGFHLNIPLTTTSMTTKRNNEPRVLSSPELTLSIQIDSFSRLVPLRQVSHVLLQKTERMEVFSYFGLTYGVTPDIFVTMTCNPIWLEIERHLEQTIPGQPNSDRPDIVVRMFKIKLDELMNGVRKKHHFGQTKDELPSEENKLVAHEVVRTHMIHGPYGQLNHSSPCHDRATIVLEGPNRTQSFVSILQHEDENEEYINCRYISVSEACWKLFGFEMHYHSTTVERLPFHEENCNRVYFRDGDDIADVVERTTVAMSKFTEWMTTNRLYSKARNLTYADFPTKFTWHQKDNEWRQRKGNVIISLIYFVNPCEGEKYYLRMLLNVMCGPVSFKDIHTVDGVEHPTYMSTCKALRLLGDDTEWLESIKEASQWQLGIVRNNLVILYCY</sequence>
<dbReference type="Pfam" id="PF14214">
    <property type="entry name" value="Helitron_like_N"/>
    <property type="match status" value="1"/>
</dbReference>
<reference evidence="3 4" key="1">
    <citation type="journal article" date="2017" name="Nat. Commun.">
        <title>Genome assembly with in vitro proximity ligation data and whole-genome triplication in lettuce.</title>
        <authorList>
            <person name="Reyes-Chin-Wo S."/>
            <person name="Wang Z."/>
            <person name="Yang X."/>
            <person name="Kozik A."/>
            <person name="Arikit S."/>
            <person name="Song C."/>
            <person name="Xia L."/>
            <person name="Froenicke L."/>
            <person name="Lavelle D.O."/>
            <person name="Truco M.J."/>
            <person name="Xia R."/>
            <person name="Zhu S."/>
            <person name="Xu C."/>
            <person name="Xu H."/>
            <person name="Xu X."/>
            <person name="Cox K."/>
            <person name="Korf I."/>
            <person name="Meyers B.C."/>
            <person name="Michelmore R.W."/>
        </authorList>
    </citation>
    <scope>NUCLEOTIDE SEQUENCE [LARGE SCALE GENOMIC DNA]</scope>
    <source>
        <strain evidence="4">cv. Salinas</strain>
        <tissue evidence="3">Seedlings</tissue>
    </source>
</reference>
<evidence type="ECO:0000259" key="2">
    <source>
        <dbReference type="Pfam" id="PF14214"/>
    </source>
</evidence>